<keyword evidence="2" id="KW-0808">Transferase</keyword>
<dbReference type="InterPro" id="IPR000719">
    <property type="entry name" value="Prot_kinase_dom"/>
</dbReference>
<feature type="domain" description="Protein kinase" evidence="1">
    <location>
        <begin position="33"/>
        <end position="290"/>
    </location>
</feature>
<dbReference type="SMART" id="SM00220">
    <property type="entry name" value="S_TKc"/>
    <property type="match status" value="1"/>
</dbReference>
<dbReference type="InterPro" id="IPR011009">
    <property type="entry name" value="Kinase-like_dom_sf"/>
</dbReference>
<evidence type="ECO:0000313" key="3">
    <source>
        <dbReference type="Proteomes" id="UP000039865"/>
    </source>
</evidence>
<reference evidence="2 3" key="1">
    <citation type="submission" date="2014-06" db="EMBL/GenBank/DDBJ databases">
        <authorList>
            <person name="Swart Estienne"/>
        </authorList>
    </citation>
    <scope>NUCLEOTIDE SEQUENCE [LARGE SCALE GENOMIC DNA]</scope>
    <source>
        <strain evidence="2 3">130c</strain>
    </source>
</reference>
<sequence length="518" mass="60474">MLVKFNSNIDRQKFEIELNRICIIQHPPINKLYNAIKKLGQGGQATVDLYASKESPEDLFAVKTFKRKITDNQFDILREIRFLRELEICNNIVQLHQVYGDNDRVQLVMNYARHGPLIEYLQKNQQLQEGDIRVIMEQLLLAIDLMHKKGIVHRDIKPDNILVLDQQNLQVCIADLGLACKIDEDNLLNKKCGTPGYVAPEVLKGFKTSFKSDIFSLGSLFYSLLTGRMLYGGKNMKQVLQNNQFKDPHQIIDDENLSVSQESKHLLKWMLYKSPEQRPTTEECLNHSWFQQDREALQHSIWINEFASNLKNNNQQIYDRMIQEPEFQSFILAPNYYMQERALSSMNVIQDGYQSDSSTRKRNHSSQHSKENFKICYSKALQLARNSSMQVIDGTIKNNGVAQSLNQNYDFKGALDNQRISEVKKFKKLEEVKQEEPKPPSKSTLHSFQFDEEDFDEFLYINLDNSEKQKQQYSNVHLLLDNRKDISQCLKAHEEFSIKNRRRSLGIIRGFTFFNDQI</sequence>
<dbReference type="PROSITE" id="PS50011">
    <property type="entry name" value="PROTEIN_KINASE_DOM"/>
    <property type="match status" value="1"/>
</dbReference>
<dbReference type="Proteomes" id="UP000039865">
    <property type="component" value="Unassembled WGS sequence"/>
</dbReference>
<dbReference type="InterPro" id="IPR008271">
    <property type="entry name" value="Ser/Thr_kinase_AS"/>
</dbReference>
<keyword evidence="2" id="KW-0418">Kinase</keyword>
<dbReference type="OrthoDB" id="10252171at2759"/>
<proteinExistence type="predicted"/>
<dbReference type="PANTHER" id="PTHR44167">
    <property type="entry name" value="OVARIAN-SPECIFIC SERINE/THREONINE-PROTEIN KINASE LOK-RELATED"/>
    <property type="match status" value="1"/>
</dbReference>
<dbReference type="GO" id="GO:0005524">
    <property type="term" value="F:ATP binding"/>
    <property type="evidence" value="ECO:0007669"/>
    <property type="project" value="InterPro"/>
</dbReference>
<accession>A0A078B4U6</accession>
<organism evidence="2 3">
    <name type="scientific">Stylonychia lemnae</name>
    <name type="common">Ciliate</name>
    <dbReference type="NCBI Taxonomy" id="5949"/>
    <lineage>
        <taxon>Eukaryota</taxon>
        <taxon>Sar</taxon>
        <taxon>Alveolata</taxon>
        <taxon>Ciliophora</taxon>
        <taxon>Intramacronucleata</taxon>
        <taxon>Spirotrichea</taxon>
        <taxon>Stichotrichia</taxon>
        <taxon>Sporadotrichida</taxon>
        <taxon>Oxytrichidae</taxon>
        <taxon>Stylonychinae</taxon>
        <taxon>Stylonychia</taxon>
    </lineage>
</organism>
<dbReference type="Gene3D" id="1.10.510.10">
    <property type="entry name" value="Transferase(Phosphotransferase) domain 1"/>
    <property type="match status" value="1"/>
</dbReference>
<dbReference type="AlphaFoldDB" id="A0A078B4U6"/>
<dbReference type="PANTHER" id="PTHR44167:SF18">
    <property type="entry name" value="PROTEIN KINASE DOMAIN-CONTAINING PROTEIN"/>
    <property type="match status" value="1"/>
</dbReference>
<dbReference type="GO" id="GO:0004674">
    <property type="term" value="F:protein serine/threonine kinase activity"/>
    <property type="evidence" value="ECO:0007669"/>
    <property type="project" value="TreeGrafter"/>
</dbReference>
<evidence type="ECO:0000259" key="1">
    <source>
        <dbReference type="PROSITE" id="PS50011"/>
    </source>
</evidence>
<dbReference type="SUPFAM" id="SSF56112">
    <property type="entry name" value="Protein kinase-like (PK-like)"/>
    <property type="match status" value="1"/>
</dbReference>
<dbReference type="Pfam" id="PF00069">
    <property type="entry name" value="Pkinase"/>
    <property type="match status" value="1"/>
</dbReference>
<name>A0A078B4U6_STYLE</name>
<protein>
    <submittedName>
        <fullName evidence="2">Serine threonine protein kinase</fullName>
    </submittedName>
</protein>
<dbReference type="EMBL" id="CCKQ01017404">
    <property type="protein sequence ID" value="CDW89281.1"/>
    <property type="molecule type" value="Genomic_DNA"/>
</dbReference>
<dbReference type="OMA" id="FQKQADH"/>
<dbReference type="GO" id="GO:0005737">
    <property type="term" value="C:cytoplasm"/>
    <property type="evidence" value="ECO:0007669"/>
    <property type="project" value="TreeGrafter"/>
</dbReference>
<evidence type="ECO:0000313" key="2">
    <source>
        <dbReference type="EMBL" id="CDW89281.1"/>
    </source>
</evidence>
<dbReference type="InParanoid" id="A0A078B4U6"/>
<dbReference type="PROSITE" id="PS00108">
    <property type="entry name" value="PROTEIN_KINASE_ST"/>
    <property type="match status" value="1"/>
</dbReference>
<dbReference type="GO" id="GO:0044773">
    <property type="term" value="P:mitotic DNA damage checkpoint signaling"/>
    <property type="evidence" value="ECO:0007669"/>
    <property type="project" value="TreeGrafter"/>
</dbReference>
<gene>
    <name evidence="2" type="primary">Contig1781.g1927</name>
    <name evidence="2" type="ORF">STYLEM_18413</name>
</gene>
<dbReference type="GO" id="GO:0005634">
    <property type="term" value="C:nucleus"/>
    <property type="evidence" value="ECO:0007669"/>
    <property type="project" value="TreeGrafter"/>
</dbReference>
<keyword evidence="3" id="KW-1185">Reference proteome</keyword>